<feature type="compositionally biased region" description="Polar residues" evidence="1">
    <location>
        <begin position="43"/>
        <end position="52"/>
    </location>
</feature>
<feature type="compositionally biased region" description="Low complexity" evidence="1">
    <location>
        <begin position="252"/>
        <end position="269"/>
    </location>
</feature>
<feature type="region of interest" description="Disordered" evidence="1">
    <location>
        <begin position="981"/>
        <end position="1002"/>
    </location>
</feature>
<feature type="compositionally biased region" description="Pro residues" evidence="1">
    <location>
        <begin position="80"/>
        <end position="99"/>
    </location>
</feature>
<feature type="compositionally biased region" description="Polar residues" evidence="1">
    <location>
        <begin position="7"/>
        <end position="36"/>
    </location>
</feature>
<dbReference type="Proteomes" id="UP000663840">
    <property type="component" value="Unassembled WGS sequence"/>
</dbReference>
<feature type="compositionally biased region" description="Low complexity" evidence="1">
    <location>
        <begin position="108"/>
        <end position="138"/>
    </location>
</feature>
<dbReference type="AlphaFoldDB" id="A0A8H2XYY8"/>
<feature type="compositionally biased region" description="Basic residues" evidence="1">
    <location>
        <begin position="188"/>
        <end position="230"/>
    </location>
</feature>
<evidence type="ECO:0000313" key="3">
    <source>
        <dbReference type="Proteomes" id="UP000663840"/>
    </source>
</evidence>
<comment type="caution">
    <text evidence="2">The sequence shown here is derived from an EMBL/GenBank/DDBJ whole genome shotgun (WGS) entry which is preliminary data.</text>
</comment>
<feature type="compositionally biased region" description="Pro residues" evidence="1">
    <location>
        <begin position="285"/>
        <end position="294"/>
    </location>
</feature>
<feature type="region of interest" description="Disordered" evidence="1">
    <location>
        <begin position="347"/>
        <end position="599"/>
    </location>
</feature>
<feature type="compositionally biased region" description="Pro residues" evidence="1">
    <location>
        <begin position="242"/>
        <end position="251"/>
    </location>
</feature>
<feature type="compositionally biased region" description="Low complexity" evidence="1">
    <location>
        <begin position="436"/>
        <end position="448"/>
    </location>
</feature>
<evidence type="ECO:0008006" key="4">
    <source>
        <dbReference type="Google" id="ProtNLM"/>
    </source>
</evidence>
<feature type="compositionally biased region" description="Basic residues" evidence="1">
    <location>
        <begin position="167"/>
        <end position="178"/>
    </location>
</feature>
<evidence type="ECO:0000256" key="1">
    <source>
        <dbReference type="SAM" id="MobiDB-lite"/>
    </source>
</evidence>
<evidence type="ECO:0000313" key="2">
    <source>
        <dbReference type="EMBL" id="CAE6436381.1"/>
    </source>
</evidence>
<dbReference type="EMBL" id="CAJMWR010001881">
    <property type="protein sequence ID" value="CAE6436381.1"/>
    <property type="molecule type" value="Genomic_DNA"/>
</dbReference>
<proteinExistence type="predicted"/>
<name>A0A8H2XYY8_9AGAM</name>
<feature type="compositionally biased region" description="Pro residues" evidence="1">
    <location>
        <begin position="376"/>
        <end position="392"/>
    </location>
</feature>
<reference evidence="2" key="1">
    <citation type="submission" date="2021-01" db="EMBL/GenBank/DDBJ databases">
        <authorList>
            <person name="Kaushik A."/>
        </authorList>
    </citation>
    <scope>NUCLEOTIDE SEQUENCE</scope>
    <source>
        <strain evidence="2">AG1-1A</strain>
    </source>
</reference>
<feature type="compositionally biased region" description="Basic and acidic residues" evidence="1">
    <location>
        <begin position="457"/>
        <end position="584"/>
    </location>
</feature>
<organism evidence="2 3">
    <name type="scientific">Rhizoctonia solani</name>
    <dbReference type="NCBI Taxonomy" id="456999"/>
    <lineage>
        <taxon>Eukaryota</taxon>
        <taxon>Fungi</taxon>
        <taxon>Dikarya</taxon>
        <taxon>Basidiomycota</taxon>
        <taxon>Agaricomycotina</taxon>
        <taxon>Agaricomycetes</taxon>
        <taxon>Cantharellales</taxon>
        <taxon>Ceratobasidiaceae</taxon>
        <taxon>Rhizoctonia</taxon>
    </lineage>
</organism>
<accession>A0A8H2XYY8</accession>
<feature type="region of interest" description="Disordered" evidence="1">
    <location>
        <begin position="1"/>
        <end position="331"/>
    </location>
</feature>
<protein>
    <recommendedName>
        <fullName evidence="4">Rxt3-domain-containing protein</fullName>
    </recommendedName>
</protein>
<sequence>MAPSVAQHRNLSPSDVHTGLATTPPASKNTNSEQAPESEHTAQTETHTTMAPSSRMDLASLLQPESESSQRRPPASTPASAPPPAAPSQPPAPPPPAPAPYTTNEPLASSYPHSYSQPSSNSNQNYANSSSQYSHAYAPPSQSHGHGSYHPPANYTPSPTHTSQPAHHFHSHTHHSHPLHPPQGHSHLSGHPHPHHHHHTHTHQHSHSHSHTHHPHHPLPHPHSHVHVIHSHPAPSTSANPPSGPQPPAPSGPGSSSSVAGSPPGYGSSHFSNGPPPNASRGPQPIIPITPAPRSPVAAYPAGASRSPAAPYNIYGAGSIMSRPRSPMASDYSVSYSLSYLQDSVDVLRSQSSAPPPHGPSSSSGSRRNTLSGPGGPQPIDPVPLRDYPPYPGAASKHPDDNYPPSAFSAPIYGSRPESPNTSTGGKNRRSGGGVNSISSRNARSASVKRSIGGAAEAKRMTADRSREREKDERELEREREDLMYRERERAVLEREREREERRDREREYDEQVRAAARERERDRDRQHELDMRDSRRPPAPSKRIENEFSRRPPDDWDRMRERDRGRVPREPERDWRREQEDPRQNISSLVSTKHLPPLSHGYDGKQSHLHTIPPPLPQQPRTSHHYARHPTPPPPALPILSPIWLGTHVYPNLPFPVCLPTSLPRNNLGPDGYKPYQYTILVPSGFLPLQPAARVPRPTIPLWGNAVTGYTDDSNLLLAAVHSGRTNWSEIRRARRLKQDAKIIVGVWVGGANGGRHAVRPKGGAWEGGQGSGQLWSSSWGNSHDGGGMEIVQVVWTEKDAAHAPHRPNRRERMEQYAKRRADLDLVPPAKRDRIDTWYLDSDDEDAQLSVPTKRTWDVPETIVFGKGGTTSGFVYDPHALRSVVFEESNERSTKRLKSKLGQQGDENNSISRRDIVLENDDEQYILSLNDDKDKTYTLSTLSPKSKKTEVLRKSVTEEDVSFFDKGLCVWIKGDEAKKDKTDAENEDMDKDTNPEIPCDETMSNDRKGWFCRVNRWKFAPSMAENLTTTVDAS</sequence>
<gene>
    <name evidence="2" type="ORF">RDB_LOCUS72109</name>
</gene>